<dbReference type="Pfam" id="PF07883">
    <property type="entry name" value="Cupin_2"/>
    <property type="match status" value="1"/>
</dbReference>
<feature type="domain" description="Cupin type-2" evidence="1">
    <location>
        <begin position="75"/>
        <end position="143"/>
    </location>
</feature>
<evidence type="ECO:0000313" key="2">
    <source>
        <dbReference type="EMBL" id="CUS55424.1"/>
    </source>
</evidence>
<sequence length="207" mass="22129">MLNKIALCSAGLLALSACMTQPKDHDHRGVSADHVHAYPDKLVVAGAGEAIENPFHPVRLLLSSEESSGDVTVYEFELPPRSPGSPPHTHTREDEYFYVVSGALSVMSGDEILSLYPGDFAALNRGNTHMFWNGSDETTRLIMTTTGGSFEGFMNDAGPRIAEAKPDSAEAAGAVIGQLAAEYGITIAMEKMPPEAAPIYMPPPPEE</sequence>
<dbReference type="InterPro" id="IPR013096">
    <property type="entry name" value="Cupin_2"/>
</dbReference>
<protein>
    <submittedName>
        <fullName evidence="2">Uncharacterized conserved protein, contains double-stranded beta-helix domain</fullName>
    </submittedName>
</protein>
<reference evidence="2" key="1">
    <citation type="submission" date="2015-10" db="EMBL/GenBank/DDBJ databases">
        <authorList>
            <person name="Gilbert D.G."/>
        </authorList>
    </citation>
    <scope>NUCLEOTIDE SEQUENCE</scope>
</reference>
<gene>
    <name evidence="2" type="ORF">MGWOODY_Hyp1671</name>
</gene>
<organism evidence="2">
    <name type="scientific">hydrothermal vent metagenome</name>
    <dbReference type="NCBI Taxonomy" id="652676"/>
    <lineage>
        <taxon>unclassified sequences</taxon>
        <taxon>metagenomes</taxon>
        <taxon>ecological metagenomes</taxon>
    </lineage>
</organism>
<accession>A0A160TZ12</accession>
<dbReference type="PANTHER" id="PTHR36440">
    <property type="entry name" value="PUTATIVE (AFU_ORTHOLOGUE AFUA_8G07350)-RELATED"/>
    <property type="match status" value="1"/>
</dbReference>
<dbReference type="PANTHER" id="PTHR36440:SF1">
    <property type="entry name" value="PUTATIVE (AFU_ORTHOLOGUE AFUA_8G07350)-RELATED"/>
    <property type="match status" value="1"/>
</dbReference>
<dbReference type="PROSITE" id="PS51257">
    <property type="entry name" value="PROKAR_LIPOPROTEIN"/>
    <property type="match status" value="1"/>
</dbReference>
<evidence type="ECO:0000259" key="1">
    <source>
        <dbReference type="Pfam" id="PF07883"/>
    </source>
</evidence>
<dbReference type="InterPro" id="IPR053146">
    <property type="entry name" value="QDO-like"/>
</dbReference>
<dbReference type="EMBL" id="CZQD01000001">
    <property type="protein sequence ID" value="CUS55424.1"/>
    <property type="molecule type" value="Genomic_DNA"/>
</dbReference>
<name>A0A160TZ12_9ZZZZ</name>
<dbReference type="InterPro" id="IPR014710">
    <property type="entry name" value="RmlC-like_jellyroll"/>
</dbReference>
<dbReference type="SUPFAM" id="SSF51182">
    <property type="entry name" value="RmlC-like cupins"/>
    <property type="match status" value="1"/>
</dbReference>
<dbReference type="AlphaFoldDB" id="A0A160TZ12"/>
<proteinExistence type="predicted"/>
<dbReference type="InterPro" id="IPR011051">
    <property type="entry name" value="RmlC_Cupin_sf"/>
</dbReference>
<dbReference type="Gene3D" id="2.60.120.10">
    <property type="entry name" value="Jelly Rolls"/>
    <property type="match status" value="1"/>
</dbReference>